<sequence>MEKMIKDLVPELVCTDVASIVERQLPWEELDHKTILVTGANGFISYYMVLALLMRNDLMDSGIKVIGLVRSRENAEKKYGEILDREDLSLWVTDVCELTDCGRVDYIIHAASQASAWHFEHDPVGTINANLIGTQKVLELAVKYQAQVLMFSSLKTYGSFGDHPKESMKEEDVGYLDHTSYKNCYAIGKRAAETLCASYSKQYGIPVKIVRPSYIYGPTRRGDDRVWAQFMVNVLNNEDIVLKSSGAPYRSYCYVTDTVAAVFTVLLRGEVMQPYNISSKEGNITIRNLARAAVAAFPEKHLKLSFVNPEDEKEPEITAKVCEILDSEKLESLGWKAEVSIGEGMKRAIQIMAGGE</sequence>
<feature type="domain" description="NAD-dependent epimerase/dehydratase" evidence="5">
    <location>
        <begin position="35"/>
        <end position="277"/>
    </location>
</feature>
<keyword evidence="7" id="KW-1185">Reference proteome</keyword>
<evidence type="ECO:0000313" key="6">
    <source>
        <dbReference type="EMBL" id="MCU6724533.1"/>
    </source>
</evidence>
<evidence type="ECO:0000256" key="2">
    <source>
        <dbReference type="ARBA" id="ARBA00022793"/>
    </source>
</evidence>
<name>A0ABT2SKD5_9FIRM</name>
<dbReference type="SUPFAM" id="SSF51735">
    <property type="entry name" value="NAD(P)-binding Rossmann-fold domains"/>
    <property type="match status" value="1"/>
</dbReference>
<dbReference type="InterPro" id="IPR044516">
    <property type="entry name" value="UXS-like"/>
</dbReference>
<evidence type="ECO:0000256" key="3">
    <source>
        <dbReference type="ARBA" id="ARBA00023027"/>
    </source>
</evidence>
<dbReference type="Pfam" id="PF01370">
    <property type="entry name" value="Epimerase"/>
    <property type="match status" value="1"/>
</dbReference>
<organism evidence="6 7">
    <name type="scientific">Muricoprocola aceti</name>
    <dbReference type="NCBI Taxonomy" id="2981772"/>
    <lineage>
        <taxon>Bacteria</taxon>
        <taxon>Bacillati</taxon>
        <taxon>Bacillota</taxon>
        <taxon>Clostridia</taxon>
        <taxon>Lachnospirales</taxon>
        <taxon>Lachnospiraceae</taxon>
        <taxon>Muricoprocola</taxon>
    </lineage>
</organism>
<comment type="cofactor">
    <cofactor evidence="1">
        <name>NAD(+)</name>
        <dbReference type="ChEBI" id="CHEBI:57540"/>
    </cofactor>
</comment>
<dbReference type="Proteomes" id="UP001652338">
    <property type="component" value="Unassembled WGS sequence"/>
</dbReference>
<comment type="caution">
    <text evidence="6">The sequence shown here is derived from an EMBL/GenBank/DDBJ whole genome shotgun (WGS) entry which is preliminary data.</text>
</comment>
<evidence type="ECO:0000256" key="4">
    <source>
        <dbReference type="ARBA" id="ARBA00023239"/>
    </source>
</evidence>
<dbReference type="InterPro" id="IPR036291">
    <property type="entry name" value="NAD(P)-bd_dom_sf"/>
</dbReference>
<protein>
    <submittedName>
        <fullName evidence="6">NAD-dependent epimerase/dehydratase family protein</fullName>
    </submittedName>
</protein>
<dbReference type="PANTHER" id="PTHR43078">
    <property type="entry name" value="UDP-GLUCURONIC ACID DECARBOXYLASE-RELATED"/>
    <property type="match status" value="1"/>
</dbReference>
<dbReference type="EMBL" id="JAOQKE010000003">
    <property type="protein sequence ID" value="MCU6724533.1"/>
    <property type="molecule type" value="Genomic_DNA"/>
</dbReference>
<dbReference type="PANTHER" id="PTHR43078:SF6">
    <property type="entry name" value="UDP-GLUCURONIC ACID DECARBOXYLASE 1"/>
    <property type="match status" value="1"/>
</dbReference>
<evidence type="ECO:0000313" key="7">
    <source>
        <dbReference type="Proteomes" id="UP001652338"/>
    </source>
</evidence>
<keyword evidence="2" id="KW-0210">Decarboxylase</keyword>
<accession>A0ABT2SKD5</accession>
<keyword evidence="3" id="KW-0520">NAD</keyword>
<evidence type="ECO:0000256" key="1">
    <source>
        <dbReference type="ARBA" id="ARBA00001911"/>
    </source>
</evidence>
<reference evidence="6 7" key="1">
    <citation type="journal article" date="2021" name="ISME Commun">
        <title>Automated analysis of genomic sequences facilitates high-throughput and comprehensive description of bacteria.</title>
        <authorList>
            <person name="Hitch T.C.A."/>
        </authorList>
    </citation>
    <scope>NUCLEOTIDE SEQUENCE [LARGE SCALE GENOMIC DNA]</scope>
    <source>
        <strain evidence="6 7">Sanger_29</strain>
    </source>
</reference>
<gene>
    <name evidence="6" type="ORF">OCV47_04010</name>
</gene>
<evidence type="ECO:0000259" key="5">
    <source>
        <dbReference type="Pfam" id="PF01370"/>
    </source>
</evidence>
<proteinExistence type="predicted"/>
<dbReference type="RefSeq" id="WP_262653959.1">
    <property type="nucleotide sequence ID" value="NZ_JAOQKE010000003.1"/>
</dbReference>
<keyword evidence="4" id="KW-0456">Lyase</keyword>
<dbReference type="InterPro" id="IPR001509">
    <property type="entry name" value="Epimerase_deHydtase"/>
</dbReference>
<dbReference type="Gene3D" id="3.40.50.720">
    <property type="entry name" value="NAD(P)-binding Rossmann-like Domain"/>
    <property type="match status" value="1"/>
</dbReference>